<dbReference type="Gene3D" id="3.40.50.970">
    <property type="match status" value="2"/>
</dbReference>
<evidence type="ECO:0000259" key="5">
    <source>
        <dbReference type="Pfam" id="PF02776"/>
    </source>
</evidence>
<dbReference type="Pfam" id="PF02775">
    <property type="entry name" value="TPP_enzyme_C"/>
    <property type="match status" value="1"/>
</dbReference>
<dbReference type="EMBL" id="JBBMFS010000008">
    <property type="protein sequence ID" value="MEQ2555401.1"/>
    <property type="molecule type" value="Genomic_DNA"/>
</dbReference>
<dbReference type="InterPro" id="IPR000399">
    <property type="entry name" value="TPP-bd_CS"/>
</dbReference>
<dbReference type="InterPro" id="IPR017684">
    <property type="entry name" value="Phosphono-pyrv_decarboxylase"/>
</dbReference>
<evidence type="ECO:0000259" key="4">
    <source>
        <dbReference type="Pfam" id="PF02775"/>
    </source>
</evidence>
<accession>A0ABV1H7Y7</accession>
<dbReference type="Pfam" id="PF02776">
    <property type="entry name" value="TPP_enzyme_N"/>
    <property type="match status" value="1"/>
</dbReference>
<dbReference type="CDD" id="cd03371">
    <property type="entry name" value="TPP_PpyrDC"/>
    <property type="match status" value="1"/>
</dbReference>
<dbReference type="PANTHER" id="PTHR42818">
    <property type="entry name" value="SULFOPYRUVATE DECARBOXYLASE SUBUNIT ALPHA"/>
    <property type="match status" value="1"/>
</dbReference>
<dbReference type="InterPro" id="IPR029061">
    <property type="entry name" value="THDP-binding"/>
</dbReference>
<name>A0ABV1H7Y7_9FIRM</name>
<protein>
    <submittedName>
        <fullName evidence="6">Phosphonopyruvate decarboxylase</fullName>
        <ecNumber evidence="6">4.1.1.82</ecNumber>
    </submittedName>
</protein>
<dbReference type="NCBIfam" id="TIGR03297">
    <property type="entry name" value="Ppyr-DeCO2ase"/>
    <property type="match status" value="1"/>
</dbReference>
<dbReference type="GO" id="GO:0033980">
    <property type="term" value="F:phosphonopyruvate decarboxylase activity"/>
    <property type="evidence" value="ECO:0007669"/>
    <property type="project" value="UniProtKB-EC"/>
</dbReference>
<proteinExistence type="predicted"/>
<dbReference type="PROSITE" id="PS00187">
    <property type="entry name" value="TPP_ENZYMES"/>
    <property type="match status" value="1"/>
</dbReference>
<reference evidence="6" key="1">
    <citation type="submission" date="2024-03" db="EMBL/GenBank/DDBJ databases">
        <title>Human intestinal bacterial collection.</title>
        <authorList>
            <person name="Pauvert C."/>
            <person name="Hitch T.C.A."/>
            <person name="Clavel T."/>
        </authorList>
    </citation>
    <scope>NUCLEOTIDE SEQUENCE [LARGE SCALE GENOMIC DNA]</scope>
    <source>
        <strain evidence="6">CLA-AA-H89B</strain>
    </source>
</reference>
<dbReference type="InterPro" id="IPR012001">
    <property type="entry name" value="Thiamin_PyroP_enz_TPP-bd_dom"/>
</dbReference>
<dbReference type="InterPro" id="IPR011766">
    <property type="entry name" value="TPP_enzyme_TPP-bd"/>
</dbReference>
<organism evidence="6 7">
    <name type="scientific">Lachnospira intestinalis</name>
    <dbReference type="NCBI Taxonomy" id="3133158"/>
    <lineage>
        <taxon>Bacteria</taxon>
        <taxon>Bacillati</taxon>
        <taxon>Bacillota</taxon>
        <taxon>Clostridia</taxon>
        <taxon>Lachnospirales</taxon>
        <taxon>Lachnospiraceae</taxon>
        <taxon>Lachnospira</taxon>
    </lineage>
</organism>
<keyword evidence="3 6" id="KW-0456">Lyase</keyword>
<dbReference type="InterPro" id="IPR051818">
    <property type="entry name" value="TPP_dependent_decarboxylase"/>
</dbReference>
<feature type="domain" description="Thiamine pyrophosphate enzyme N-terminal TPP-binding" evidence="5">
    <location>
        <begin position="10"/>
        <end position="118"/>
    </location>
</feature>
<evidence type="ECO:0000256" key="2">
    <source>
        <dbReference type="ARBA" id="ARBA00023052"/>
    </source>
</evidence>
<sequence>MQVQKFVEIIGAEFYAGVPDSQLKALCNYLINTYGIDSRHHVIAANEGNAAALAAGYHLATGKVPVVYMQNSGEGNIINPVASLLNDKVYAIPMIFVVGWRGEPGVHDEPQHIYQGEVTIKLLEDMDIKPFIVGKETTEEELKAAMDDFKTVLAQGKDAAFVIRKGALSYDEKVVYKNDNTMMREDIIRHITDVSGEDPVISTTGKASRELFEIREAKKMSHKYDFLTVGSMGHSSSIALGVAESMPDTKIWCIDGDGAVLMHMGAMALLGANAPKNMVHVLINNGAHETVGGMPTVGGNIDWIGVAKSCGYPNAVSVDTFEALDEALKAAKNRGELSLIEVKCSIGAREDLGRPTTTALENKENFMAYLKELKG</sequence>
<dbReference type="CDD" id="cd07035">
    <property type="entry name" value="TPP_PYR_POX_like"/>
    <property type="match status" value="1"/>
</dbReference>
<dbReference type="PANTHER" id="PTHR42818:SF1">
    <property type="entry name" value="SULFOPYRUVATE DECARBOXYLASE"/>
    <property type="match status" value="1"/>
</dbReference>
<evidence type="ECO:0000313" key="7">
    <source>
        <dbReference type="Proteomes" id="UP001546774"/>
    </source>
</evidence>
<evidence type="ECO:0000256" key="3">
    <source>
        <dbReference type="ARBA" id="ARBA00023239"/>
    </source>
</evidence>
<dbReference type="Proteomes" id="UP001546774">
    <property type="component" value="Unassembled WGS sequence"/>
</dbReference>
<keyword evidence="2" id="KW-0786">Thiamine pyrophosphate</keyword>
<feature type="domain" description="Thiamine pyrophosphate enzyme TPP-binding" evidence="4">
    <location>
        <begin position="205"/>
        <end position="342"/>
    </location>
</feature>
<dbReference type="EC" id="4.1.1.82" evidence="6"/>
<comment type="caution">
    <text evidence="6">The sequence shown here is derived from an EMBL/GenBank/DDBJ whole genome shotgun (WGS) entry which is preliminary data.</text>
</comment>
<keyword evidence="7" id="KW-1185">Reference proteome</keyword>
<keyword evidence="1" id="KW-0210">Decarboxylase</keyword>
<dbReference type="SUPFAM" id="SSF52518">
    <property type="entry name" value="Thiamin diphosphate-binding fold (THDP-binding)"/>
    <property type="match status" value="2"/>
</dbReference>
<gene>
    <name evidence="6" type="primary">aepY</name>
    <name evidence="6" type="ORF">WMO37_10335</name>
</gene>
<evidence type="ECO:0000256" key="1">
    <source>
        <dbReference type="ARBA" id="ARBA00022793"/>
    </source>
</evidence>
<evidence type="ECO:0000313" key="6">
    <source>
        <dbReference type="EMBL" id="MEQ2555401.1"/>
    </source>
</evidence>